<reference evidence="2 3" key="1">
    <citation type="submission" date="2018-06" db="EMBL/GenBank/DDBJ databases">
        <title>Complete Genomes of Monosporascus.</title>
        <authorList>
            <person name="Robinson A.J."/>
            <person name="Natvig D.O."/>
        </authorList>
    </citation>
    <scope>NUCLEOTIDE SEQUENCE [LARGE SCALE GENOMIC DNA]</scope>
    <source>
        <strain evidence="2 3">CBS 609.92</strain>
    </source>
</reference>
<gene>
    <name evidence="2" type="ORF">DL762_007537</name>
</gene>
<keyword evidence="3" id="KW-1185">Reference proteome</keyword>
<dbReference type="InterPro" id="IPR056125">
    <property type="entry name" value="DUF7708"/>
</dbReference>
<comment type="caution">
    <text evidence="2">The sequence shown here is derived from an EMBL/GenBank/DDBJ whole genome shotgun (WGS) entry which is preliminary data.</text>
</comment>
<sequence length="530" mass="59818">MDGKQNDDMPPVSRAFVPDPKISAWHSAGSTQDADSFARETYELAKICFKNVKGAENLDAGTKMGDAYAQVVVAMNAYKSKPESKAFKWLSAFSDRVVHYAVVLDVLAQHHPEYVSLAWGVFKLIFMSIVNQETIVKELAKALSKIADVLPRATLALRLYRTQPMQHIAASLYARLMRFLIKVQEWLQKGKLSHALGAVFNPWSLGFEESLVHFEEEAKKLSEYAEAALQAEMRDVHIEVQLTKRELVSTRELLQNALSEQQTVTKAIRADLNENKVLISKTLSASLLSLPFLSRFPPSGESLAFCQSLQKRSRRDFKALIPDIPTLDNWSSSFRTTLLVASMPPGHSAKDFLVDLISIIKQTPHPLIWCLRFPRFWDQKLDLLDVIRILTLQAMQINPDALTATSSTITAASLREASCEGDWLAILNRALVGIGKVYVILDSDLLAYASGHNRHVATKWLENVLRSITSSNLKIVVAIVNLDSTHIIRTWDPKLWMMLNIQGAEKGPNRHPVVHRRQELRRRAFKRRHI</sequence>
<proteinExistence type="predicted"/>
<evidence type="ECO:0000259" key="1">
    <source>
        <dbReference type="Pfam" id="PF24809"/>
    </source>
</evidence>
<evidence type="ECO:0000313" key="3">
    <source>
        <dbReference type="Proteomes" id="UP000294003"/>
    </source>
</evidence>
<name>A0ABY0H207_9PEZI</name>
<dbReference type="Proteomes" id="UP000294003">
    <property type="component" value="Unassembled WGS sequence"/>
</dbReference>
<evidence type="ECO:0000313" key="2">
    <source>
        <dbReference type="EMBL" id="RYO80672.1"/>
    </source>
</evidence>
<organism evidence="2 3">
    <name type="scientific">Monosporascus cannonballus</name>
    <dbReference type="NCBI Taxonomy" id="155416"/>
    <lineage>
        <taxon>Eukaryota</taxon>
        <taxon>Fungi</taxon>
        <taxon>Dikarya</taxon>
        <taxon>Ascomycota</taxon>
        <taxon>Pezizomycotina</taxon>
        <taxon>Sordariomycetes</taxon>
        <taxon>Xylariomycetidae</taxon>
        <taxon>Xylariales</taxon>
        <taxon>Xylariales incertae sedis</taxon>
        <taxon>Monosporascus</taxon>
    </lineage>
</organism>
<dbReference type="Pfam" id="PF24809">
    <property type="entry name" value="DUF7708"/>
    <property type="match status" value="1"/>
</dbReference>
<protein>
    <recommendedName>
        <fullName evidence="1">DUF7708 domain-containing protein</fullName>
    </recommendedName>
</protein>
<feature type="domain" description="DUF7708" evidence="1">
    <location>
        <begin position="88"/>
        <end position="233"/>
    </location>
</feature>
<dbReference type="EMBL" id="QJNS01000281">
    <property type="protein sequence ID" value="RYO80672.1"/>
    <property type="molecule type" value="Genomic_DNA"/>
</dbReference>
<accession>A0ABY0H207</accession>